<name>A0A5N5CTJ4_9PEZI</name>
<sequence length="69" mass="8264">MKKATNQWLNDYNWREWEAKFNDLPQYTIDVLDNDQTHTYSYTVGLDLSLSFCLYFAIFVRHTQPAQTP</sequence>
<reference evidence="2 3" key="1">
    <citation type="journal article" date="2019" name="Sci. Rep.">
        <title>A multi-omics analysis of the grapevine pathogen Lasiodiplodia theobromae reveals that temperature affects the expression of virulence- and pathogenicity-related genes.</title>
        <authorList>
            <person name="Felix C."/>
            <person name="Meneses R."/>
            <person name="Goncalves M.F.M."/>
            <person name="Tilleman L."/>
            <person name="Duarte A.S."/>
            <person name="Jorrin-Novo J.V."/>
            <person name="Van de Peer Y."/>
            <person name="Deforce D."/>
            <person name="Van Nieuwerburgh F."/>
            <person name="Esteves A.C."/>
            <person name="Alves A."/>
        </authorList>
    </citation>
    <scope>NUCLEOTIDE SEQUENCE [LARGE SCALE GENOMIC DNA]</scope>
    <source>
        <strain evidence="2 3">LA-SOL3</strain>
    </source>
</reference>
<dbReference type="Pfam" id="PF06441">
    <property type="entry name" value="EHN"/>
    <property type="match status" value="1"/>
</dbReference>
<comment type="caution">
    <text evidence="2">The sequence shown here is derived from an EMBL/GenBank/DDBJ whole genome shotgun (WGS) entry which is preliminary data.</text>
</comment>
<gene>
    <name evidence="2" type="ORF">DBV05_g12652</name>
</gene>
<dbReference type="Proteomes" id="UP000325902">
    <property type="component" value="Unassembled WGS sequence"/>
</dbReference>
<proteinExistence type="predicted"/>
<dbReference type="AlphaFoldDB" id="A0A5N5CTJ4"/>
<dbReference type="InterPro" id="IPR029058">
    <property type="entry name" value="AB_hydrolase_fold"/>
</dbReference>
<evidence type="ECO:0000259" key="1">
    <source>
        <dbReference type="Pfam" id="PF06441"/>
    </source>
</evidence>
<organism evidence="2 3">
    <name type="scientific">Lasiodiplodia theobromae</name>
    <dbReference type="NCBI Taxonomy" id="45133"/>
    <lineage>
        <taxon>Eukaryota</taxon>
        <taxon>Fungi</taxon>
        <taxon>Dikarya</taxon>
        <taxon>Ascomycota</taxon>
        <taxon>Pezizomycotina</taxon>
        <taxon>Dothideomycetes</taxon>
        <taxon>Dothideomycetes incertae sedis</taxon>
        <taxon>Botryosphaeriales</taxon>
        <taxon>Botryosphaeriaceae</taxon>
        <taxon>Lasiodiplodia</taxon>
    </lineage>
</organism>
<feature type="domain" description="Epoxide hydrolase N-terminal" evidence="1">
    <location>
        <begin position="1"/>
        <end position="38"/>
    </location>
</feature>
<dbReference type="InterPro" id="IPR010497">
    <property type="entry name" value="Epoxide_hydro_N"/>
</dbReference>
<protein>
    <recommendedName>
        <fullName evidence="1">Epoxide hydrolase N-terminal domain-containing protein</fullName>
    </recommendedName>
</protein>
<evidence type="ECO:0000313" key="2">
    <source>
        <dbReference type="EMBL" id="KAB2568670.1"/>
    </source>
</evidence>
<dbReference type="EMBL" id="VCHE01000303">
    <property type="protein sequence ID" value="KAB2568670.1"/>
    <property type="molecule type" value="Genomic_DNA"/>
</dbReference>
<dbReference type="OrthoDB" id="7130006at2759"/>
<accession>A0A5N5CTJ4</accession>
<keyword evidence="3" id="KW-1185">Reference proteome</keyword>
<dbReference type="Gene3D" id="3.40.50.1820">
    <property type="entry name" value="alpha/beta hydrolase"/>
    <property type="match status" value="1"/>
</dbReference>
<evidence type="ECO:0000313" key="3">
    <source>
        <dbReference type="Proteomes" id="UP000325902"/>
    </source>
</evidence>